<sequence>MPIDTVQLFTTMHCDAVQWKAQRIWQNVSEPDEQTAAIEALATMLSAITNEIKRSAYIKQIAEGISDKAATIKAEIETCKKKIADNNKQITKLAAKKNLTDADTFYLTACKADVESLTETLTQLQASSTTALPEKTLKKAVDEAIKKLEAEKAKAKEKAMLANKVSNAEDAGLPSDFKGSKDDIFNALKYGIYVHDDVYYSRGGKNGDYPISNFTMKILYHVDTSEDNSFRLITVKNVYGFEVVINLNTDDFVALGSFKKVLARKGDFIFKGSDSDLTRLQEYLQKDELKTVYVNTLGYHTRGKFWAWCNGIMPLESNEENITAFMPTDEHGIVNYQGKNYFIPAGSKMFAEKDDKFVNEKKFKYIQARDHFYFNEWAKLLKDTYGNKSIIAILFYIGSLFRDITMKQIQRYPLLNLFGPPGAGKGQMAESIMAMFGEKQDQIMLGGASTIVGFMRKFAQFKNAIVWLDEYKNNLPVKFIESFKNIYDGKGYERGKMTNDFATESTPISSSCILSGQDMPTQEPALFMRCIMVGFAEGKFTEKQRSSFIKLKNDYESYGLSYITADIFKHRKLIQNSFQDTVNSIFKEVVREVNNSDVDDRMMMNISILLTYQKLLNDVLQFPFTYSEAKAFLIKNMLEQHHILAGNNDVSKFWGVVESLYYQGIIKEDTDFKLADGYLYLRLMNVHPLYVKELKSRGDVNYLSKSTMEHYLKQDAKTYLGYERKRFEDGSNNWCYKMKYANLGIDMIRVKEYGGENPVEYEKRLQRRYEEMGVPMEPYKIRDKPEKTTNPKPEMTTEQKMEVPAEEVLEIPFEELDNVTDAGF</sequence>
<reference evidence="5" key="1">
    <citation type="journal article" date="2019" name="Int. J. Syst. Evol. Microbiol.">
        <title>The Global Catalogue of Microorganisms (GCM) 10K type strain sequencing project: providing services to taxonomists for standard genome sequencing and annotation.</title>
        <authorList>
            <consortium name="The Broad Institute Genomics Platform"/>
            <consortium name="The Broad Institute Genome Sequencing Center for Infectious Disease"/>
            <person name="Wu L."/>
            <person name="Ma J."/>
        </authorList>
    </citation>
    <scope>NUCLEOTIDE SEQUENCE [LARGE SCALE GENOMIC DNA]</scope>
    <source>
        <strain evidence="5">CECT 8010</strain>
    </source>
</reference>
<dbReference type="EMBL" id="JBHSDC010000002">
    <property type="protein sequence ID" value="MFC4230600.1"/>
    <property type="molecule type" value="Genomic_DNA"/>
</dbReference>
<gene>
    <name evidence="4" type="ORF">ACFOW1_01770</name>
</gene>
<accession>A0ABV8PTM3</accession>
<feature type="region of interest" description="Disordered" evidence="2">
    <location>
        <begin position="781"/>
        <end position="804"/>
    </location>
</feature>
<evidence type="ECO:0000259" key="3">
    <source>
        <dbReference type="Pfam" id="PF10410"/>
    </source>
</evidence>
<proteinExistence type="predicted"/>
<organism evidence="4 5">
    <name type="scientific">Parasediminibacterium paludis</name>
    <dbReference type="NCBI Taxonomy" id="908966"/>
    <lineage>
        <taxon>Bacteria</taxon>
        <taxon>Pseudomonadati</taxon>
        <taxon>Bacteroidota</taxon>
        <taxon>Chitinophagia</taxon>
        <taxon>Chitinophagales</taxon>
        <taxon>Chitinophagaceae</taxon>
        <taxon>Parasediminibacterium</taxon>
    </lineage>
</organism>
<comment type="caution">
    <text evidence="4">The sequence shown here is derived from an EMBL/GenBank/DDBJ whole genome shotgun (WGS) entry which is preliminary data.</text>
</comment>
<keyword evidence="1" id="KW-0175">Coiled coil</keyword>
<dbReference type="Gene3D" id="3.40.50.300">
    <property type="entry name" value="P-loop containing nucleotide triphosphate hydrolases"/>
    <property type="match status" value="1"/>
</dbReference>
<evidence type="ECO:0000256" key="1">
    <source>
        <dbReference type="SAM" id="Coils"/>
    </source>
</evidence>
<dbReference type="InterPro" id="IPR027417">
    <property type="entry name" value="P-loop_NTPase"/>
</dbReference>
<evidence type="ECO:0000256" key="2">
    <source>
        <dbReference type="SAM" id="MobiDB-lite"/>
    </source>
</evidence>
<feature type="coiled-coil region" evidence="1">
    <location>
        <begin position="134"/>
        <end position="165"/>
    </location>
</feature>
<dbReference type="SUPFAM" id="SSF52540">
    <property type="entry name" value="P-loop containing nucleoside triphosphate hydrolases"/>
    <property type="match status" value="1"/>
</dbReference>
<dbReference type="RefSeq" id="WP_379011872.1">
    <property type="nucleotide sequence ID" value="NZ_JBHSDC010000002.1"/>
</dbReference>
<feature type="compositionally biased region" description="Basic and acidic residues" evidence="2">
    <location>
        <begin position="781"/>
        <end position="803"/>
    </location>
</feature>
<evidence type="ECO:0000313" key="5">
    <source>
        <dbReference type="Proteomes" id="UP001595906"/>
    </source>
</evidence>
<evidence type="ECO:0000313" key="4">
    <source>
        <dbReference type="EMBL" id="MFC4230600.1"/>
    </source>
</evidence>
<keyword evidence="5" id="KW-1185">Reference proteome</keyword>
<dbReference type="InterPro" id="IPR019475">
    <property type="entry name" value="DNA_primase_DnaB-bd"/>
</dbReference>
<dbReference type="Proteomes" id="UP001595906">
    <property type="component" value="Unassembled WGS sequence"/>
</dbReference>
<dbReference type="Pfam" id="PF10410">
    <property type="entry name" value="DnaB_bind"/>
    <property type="match status" value="1"/>
</dbReference>
<name>A0ABV8PTM3_9BACT</name>
<feature type="domain" description="DNA primase DnaB-helicase binding" evidence="3">
    <location>
        <begin position="27"/>
        <end position="63"/>
    </location>
</feature>
<protein>
    <recommendedName>
        <fullName evidence="3">DNA primase DnaB-helicase binding domain-containing protein</fullName>
    </recommendedName>
</protein>